<dbReference type="EMBL" id="CP039691">
    <property type="protein sequence ID" value="QCI96449.1"/>
    <property type="molecule type" value="Genomic_DNA"/>
</dbReference>
<protein>
    <recommendedName>
        <fullName evidence="5">SRPBCC family protein</fullName>
    </recommendedName>
</protein>
<gene>
    <name evidence="1" type="ORF">CFBP5473_00015</name>
    <name evidence="2" type="ORF">J5285_05370</name>
</gene>
<dbReference type="OrthoDB" id="8293400at2"/>
<proteinExistence type="predicted"/>
<dbReference type="Proteomes" id="UP000298545">
    <property type="component" value="Chromosome circular"/>
</dbReference>
<reference evidence="2 4" key="2">
    <citation type="submission" date="2021-03" db="EMBL/GenBank/DDBJ databases">
        <title>Rapid diversification of plasmids in a genus of pathogenic and nitrogen fixing bacteria.</title>
        <authorList>
            <person name="Weisberg A.J."/>
            <person name="Miller M."/>
            <person name="Ream W."/>
            <person name="Grunwald N.J."/>
            <person name="Chang J.H."/>
        </authorList>
    </citation>
    <scope>NUCLEOTIDE SEQUENCE [LARGE SCALE GENOMIC DNA]</scope>
    <source>
        <strain evidence="2 4">AF3.44</strain>
    </source>
</reference>
<dbReference type="KEGG" id="alf:CFBP5473_00015"/>
<organism evidence="1 3">
    <name type="scientific">Agrobacterium larrymoorei</name>
    <dbReference type="NCBI Taxonomy" id="160699"/>
    <lineage>
        <taxon>Bacteria</taxon>
        <taxon>Pseudomonadati</taxon>
        <taxon>Pseudomonadota</taxon>
        <taxon>Alphaproteobacteria</taxon>
        <taxon>Hyphomicrobiales</taxon>
        <taxon>Rhizobiaceae</taxon>
        <taxon>Rhizobium/Agrobacterium group</taxon>
        <taxon>Agrobacterium</taxon>
    </lineage>
</organism>
<dbReference type="STRING" id="1367849.GCA_000518585_01661"/>
<dbReference type="Proteomes" id="UP000826513">
    <property type="component" value="Chromosome 1"/>
</dbReference>
<dbReference type="Gene3D" id="3.30.530.20">
    <property type="match status" value="1"/>
</dbReference>
<evidence type="ECO:0000313" key="2">
    <source>
        <dbReference type="EMBL" id="QYA08133.1"/>
    </source>
</evidence>
<reference evidence="1 3" key="1">
    <citation type="submission" date="2019-04" db="EMBL/GenBank/DDBJ databases">
        <title>Complete genome sequence of Agrobacterium larrymoorei CFBP5473.</title>
        <authorList>
            <person name="Haryono M."/>
            <person name="Chou L."/>
            <person name="Lin Y.-C."/>
            <person name="Lai E.-M."/>
            <person name="Kuo C.-H."/>
        </authorList>
    </citation>
    <scope>NUCLEOTIDE SEQUENCE [LARGE SCALE GENOMIC DNA]</scope>
    <source>
        <strain evidence="1 3">CFBP5473</strain>
    </source>
</reference>
<dbReference type="SUPFAM" id="SSF55961">
    <property type="entry name" value="Bet v1-like"/>
    <property type="match status" value="1"/>
</dbReference>
<evidence type="ECO:0000313" key="1">
    <source>
        <dbReference type="EMBL" id="QCI96449.1"/>
    </source>
</evidence>
<name>A0A4D7DPW4_9HYPH</name>
<dbReference type="RefSeq" id="WP_027674486.1">
    <property type="nucleotide sequence ID" value="NZ_CP039691.1"/>
</dbReference>
<evidence type="ECO:0000313" key="3">
    <source>
        <dbReference type="Proteomes" id="UP000298545"/>
    </source>
</evidence>
<sequence length="165" mass="19457">MHIRSSWIFDCSPDEIWPHFLHARMDDRRPLLFRFGIPKPMSCKVLEGEAKVGNTRQCTTDLGTINQRILICDVNRKLRYRMQESTVWCGDWVDVLEDEFTLTPLDGNRTRVERKTEFRSKGRFRLLKQLGMWIALVQAHRYASSNWKRLSMTRKAKGELEEIAA</sequence>
<dbReference type="EMBL" id="CP072167">
    <property type="protein sequence ID" value="QYA08133.1"/>
    <property type="molecule type" value="Genomic_DNA"/>
</dbReference>
<keyword evidence="4" id="KW-1185">Reference proteome</keyword>
<evidence type="ECO:0000313" key="4">
    <source>
        <dbReference type="Proteomes" id="UP000826513"/>
    </source>
</evidence>
<evidence type="ECO:0008006" key="5">
    <source>
        <dbReference type="Google" id="ProtNLM"/>
    </source>
</evidence>
<dbReference type="AlphaFoldDB" id="A0A4D7DPW4"/>
<dbReference type="InterPro" id="IPR023393">
    <property type="entry name" value="START-like_dom_sf"/>
</dbReference>
<accession>A0A4D7DPW4</accession>